<dbReference type="GO" id="GO:0030170">
    <property type="term" value="F:pyridoxal phosphate binding"/>
    <property type="evidence" value="ECO:0007669"/>
    <property type="project" value="InterPro"/>
</dbReference>
<dbReference type="eggNOG" id="KOG1360">
    <property type="taxonomic scope" value="Eukaryota"/>
</dbReference>
<dbReference type="SUPFAM" id="SSF52507">
    <property type="entry name" value="Homo-oligomeric flavin-containing Cys decarboxylases, HFCD"/>
    <property type="match status" value="1"/>
</dbReference>
<dbReference type="GO" id="GO:0071513">
    <property type="term" value="C:phosphopantothenoylcysteine decarboxylase complex"/>
    <property type="evidence" value="ECO:0007669"/>
    <property type="project" value="TreeGrafter"/>
</dbReference>
<dbReference type="Proteomes" id="UP000001067">
    <property type="component" value="Unassembled WGS sequence"/>
</dbReference>
<organism evidence="6">
    <name type="scientific">Pyrenophora teres f. teres (strain 0-1)</name>
    <name type="common">Barley net blotch fungus</name>
    <name type="synonym">Drechslera teres f. teres</name>
    <dbReference type="NCBI Taxonomy" id="861557"/>
    <lineage>
        <taxon>Eukaryota</taxon>
        <taxon>Fungi</taxon>
        <taxon>Dikarya</taxon>
        <taxon>Ascomycota</taxon>
        <taxon>Pezizomycotina</taxon>
        <taxon>Dothideomycetes</taxon>
        <taxon>Pleosporomycetidae</taxon>
        <taxon>Pleosporales</taxon>
        <taxon>Pleosporineae</taxon>
        <taxon>Pleosporaceae</taxon>
        <taxon>Pyrenophora</taxon>
    </lineage>
</organism>
<feature type="domain" description="Aminotransferase class I/classII large" evidence="3">
    <location>
        <begin position="55"/>
        <end position="430"/>
    </location>
</feature>
<evidence type="ECO:0000256" key="2">
    <source>
        <dbReference type="ARBA" id="ARBA00038350"/>
    </source>
</evidence>
<dbReference type="PANTHER" id="PTHR14359:SF6">
    <property type="entry name" value="PHOSPHOPANTOTHENOYLCYSTEINE DECARBOXYLASE"/>
    <property type="match status" value="1"/>
</dbReference>
<dbReference type="eggNOG" id="KOG0672">
    <property type="taxonomic scope" value="Eukaryota"/>
</dbReference>
<dbReference type="InterPro" id="IPR003382">
    <property type="entry name" value="Flavoprotein"/>
</dbReference>
<dbReference type="Gene3D" id="3.40.50.1950">
    <property type="entry name" value="Flavin prenyltransferase-like"/>
    <property type="match status" value="1"/>
</dbReference>
<dbReference type="InterPro" id="IPR015422">
    <property type="entry name" value="PyrdxlP-dep_Trfase_small"/>
</dbReference>
<dbReference type="HOGENOM" id="CLU_381365_0_0_1"/>
<feature type="domain" description="Flavoprotein" evidence="4">
    <location>
        <begin position="502"/>
        <end position="719"/>
    </location>
</feature>
<dbReference type="InterPro" id="IPR015421">
    <property type="entry name" value="PyrdxlP-dep_Trfase_major"/>
</dbReference>
<proteinExistence type="inferred from homology"/>
<name>E3RMV0_PYRTT</name>
<gene>
    <name evidence="5" type="ORF">PTT_09828</name>
</gene>
<dbReference type="PANTHER" id="PTHR14359">
    <property type="entry name" value="HOMO-OLIGOMERIC FLAVIN CONTAINING CYS DECARBOXYLASE FAMILY"/>
    <property type="match status" value="1"/>
</dbReference>
<evidence type="ECO:0000256" key="1">
    <source>
        <dbReference type="ARBA" id="ARBA00022993"/>
    </source>
</evidence>
<sequence>MYADRMLAEWLQNQKPRTAAMKDQPAFYRNLEQAMDVARADQSLVTLKPRWDDSVLDFTSSDFLSFNRSGLIREAFLKELNRHEDFRLSASGSRVQYGNYDYLVQTERELAEFHSAESAYIVHSGFMANAGTVAAIPLPGDAIVYDEAVHASTHEGMKLSLASQKISFRHNDPDSLREVLSSLRDANVAFATGTSSILIAVESVYSMDGDICPLDEMVPVARELFPLGNAQFIIDEAHSSGVIGRKGAGLVNMMGLEKEIAIRIHMCSKALGSTGGVVLCNKTIRNRLVSNARFAIYSGAPSFPMVASIRAGYHLLETGEAEKGMEKIQISVRHFLRTITAHAVWDEAVDEGILCIPLAEDYESIEYLTHIVPVLTRPKHEWYLFFHLLMNNINAYPISFPVVPKGESRVRLVFHAHNSLDQAEKVANVICEWAQEMLDINASKTDYVLPSAARRTLTHSIVAMTAQVRDLKPLNIRPVQPPIRDPPETDPFAFDHHDDRIHVLLCASGSVATIKIPNMINALAKHENVRIRLIFTAASTNFLQGQSNEQPSIEDIEALPNVDAVYFDEDEWREPWVRGNKILHIELRRWADIMVIAPLSANELAKITQGWSDNLLLSVVRAWDTTGLIDPLRSIPGVQWPQEVSGVQKKRILVAPSMNTAMWFQPITRKQIQTLEEEWGVKNGGWFEVLQPMEKELACGDIGGGAMKDWAEIVSVVEERLGLTSQ</sequence>
<dbReference type="GO" id="GO:0015937">
    <property type="term" value="P:coenzyme A biosynthetic process"/>
    <property type="evidence" value="ECO:0007669"/>
    <property type="project" value="UniProtKB-KW"/>
</dbReference>
<dbReference type="OrthoDB" id="1532798at2759"/>
<accession>E3RMV0</accession>
<dbReference type="InterPro" id="IPR015424">
    <property type="entry name" value="PyrdxlP-dep_Trfase"/>
</dbReference>
<dbReference type="Gene3D" id="3.90.1150.10">
    <property type="entry name" value="Aspartate Aminotransferase, domain 1"/>
    <property type="match status" value="1"/>
</dbReference>
<reference evidence="5 6" key="1">
    <citation type="journal article" date="2010" name="Genome Biol.">
        <title>A first genome assembly of the barley fungal pathogen Pyrenophora teres f. teres.</title>
        <authorList>
            <person name="Ellwood S.R."/>
            <person name="Liu Z."/>
            <person name="Syme R.A."/>
            <person name="Lai Z."/>
            <person name="Hane J.K."/>
            <person name="Keiper F."/>
            <person name="Moffat C.S."/>
            <person name="Oliver R.P."/>
            <person name="Friesen T.L."/>
        </authorList>
    </citation>
    <scope>NUCLEOTIDE SEQUENCE [LARGE SCALE GENOMIC DNA]</scope>
    <source>
        <strain evidence="5 6">0-1</strain>
    </source>
</reference>
<evidence type="ECO:0000259" key="3">
    <source>
        <dbReference type="Pfam" id="PF00155"/>
    </source>
</evidence>
<keyword evidence="1" id="KW-0173">Coenzyme A biosynthesis</keyword>
<dbReference type="GO" id="GO:0010181">
    <property type="term" value="F:FMN binding"/>
    <property type="evidence" value="ECO:0007669"/>
    <property type="project" value="TreeGrafter"/>
</dbReference>
<protein>
    <recommendedName>
        <fullName evidence="7">Aminotransferase class I/classII domain-containing protein</fullName>
    </recommendedName>
</protein>
<dbReference type="STRING" id="861557.E3RMV0"/>
<evidence type="ECO:0000313" key="5">
    <source>
        <dbReference type="EMBL" id="EFQ92963.1"/>
    </source>
</evidence>
<dbReference type="InterPro" id="IPR036551">
    <property type="entry name" value="Flavin_trans-like"/>
</dbReference>
<dbReference type="GO" id="GO:0004633">
    <property type="term" value="F:phosphopantothenoylcysteine decarboxylase activity"/>
    <property type="evidence" value="ECO:0007669"/>
    <property type="project" value="TreeGrafter"/>
</dbReference>
<keyword evidence="6" id="KW-1185">Reference proteome</keyword>
<dbReference type="Gene3D" id="3.40.640.10">
    <property type="entry name" value="Type I PLP-dependent aspartate aminotransferase-like (Major domain)"/>
    <property type="match status" value="1"/>
</dbReference>
<comment type="similarity">
    <text evidence="2">Belongs to the HFCD (homooligomeric flavin containing Cys decarboxylase) superfamily.</text>
</comment>
<dbReference type="SUPFAM" id="SSF53383">
    <property type="entry name" value="PLP-dependent transferases"/>
    <property type="match status" value="1"/>
</dbReference>
<dbReference type="KEGG" id="pte:PTT_09828"/>
<dbReference type="AlphaFoldDB" id="E3RMV0"/>
<dbReference type="Pfam" id="PF02441">
    <property type="entry name" value="Flavoprotein"/>
    <property type="match status" value="1"/>
</dbReference>
<dbReference type="Pfam" id="PF00155">
    <property type="entry name" value="Aminotran_1_2"/>
    <property type="match status" value="1"/>
</dbReference>
<dbReference type="EMBL" id="GL534083">
    <property type="protein sequence ID" value="EFQ92963.1"/>
    <property type="molecule type" value="Genomic_DNA"/>
</dbReference>
<evidence type="ECO:0000313" key="6">
    <source>
        <dbReference type="Proteomes" id="UP000001067"/>
    </source>
</evidence>
<evidence type="ECO:0008006" key="7">
    <source>
        <dbReference type="Google" id="ProtNLM"/>
    </source>
</evidence>
<evidence type="ECO:0000259" key="4">
    <source>
        <dbReference type="Pfam" id="PF02441"/>
    </source>
</evidence>
<dbReference type="InterPro" id="IPR004839">
    <property type="entry name" value="Aminotransferase_I/II_large"/>
</dbReference>